<accession>A0A0L0CKT4</accession>
<organism evidence="1 2">
    <name type="scientific">Lucilia cuprina</name>
    <name type="common">Green bottle fly</name>
    <name type="synonym">Australian sheep blowfly</name>
    <dbReference type="NCBI Taxonomy" id="7375"/>
    <lineage>
        <taxon>Eukaryota</taxon>
        <taxon>Metazoa</taxon>
        <taxon>Ecdysozoa</taxon>
        <taxon>Arthropoda</taxon>
        <taxon>Hexapoda</taxon>
        <taxon>Insecta</taxon>
        <taxon>Pterygota</taxon>
        <taxon>Neoptera</taxon>
        <taxon>Endopterygota</taxon>
        <taxon>Diptera</taxon>
        <taxon>Brachycera</taxon>
        <taxon>Muscomorpha</taxon>
        <taxon>Oestroidea</taxon>
        <taxon>Calliphoridae</taxon>
        <taxon>Luciliinae</taxon>
        <taxon>Lucilia</taxon>
    </lineage>
</organism>
<evidence type="ECO:0000313" key="2">
    <source>
        <dbReference type="Proteomes" id="UP000037069"/>
    </source>
</evidence>
<gene>
    <name evidence="1" type="ORF">FF38_02254</name>
</gene>
<dbReference type="Proteomes" id="UP000037069">
    <property type="component" value="Unassembled WGS sequence"/>
</dbReference>
<comment type="caution">
    <text evidence="1">The sequence shown here is derived from an EMBL/GenBank/DDBJ whole genome shotgun (WGS) entry which is preliminary data.</text>
</comment>
<evidence type="ECO:0000313" key="1">
    <source>
        <dbReference type="EMBL" id="KNC32084.1"/>
    </source>
</evidence>
<sequence>VTRIINEKSRTFSRRPKILTFQNSFDDYPILKKLTGAQLFAFENVLSEEKHSQIVGAKIYHQKFHQMHYNSFKYLYKFWSYFIENKSI</sequence>
<proteinExistence type="predicted"/>
<protein>
    <submittedName>
        <fullName evidence="1">Uncharacterized protein</fullName>
    </submittedName>
</protein>
<dbReference type="EMBL" id="JRES01000342">
    <property type="protein sequence ID" value="KNC32084.1"/>
    <property type="molecule type" value="Genomic_DNA"/>
</dbReference>
<feature type="non-terminal residue" evidence="1">
    <location>
        <position position="1"/>
    </location>
</feature>
<reference evidence="1 2" key="1">
    <citation type="journal article" date="2015" name="Nat. Commun.">
        <title>Lucilia cuprina genome unlocks parasitic fly biology to underpin future interventions.</title>
        <authorList>
            <person name="Anstead C.A."/>
            <person name="Korhonen P.K."/>
            <person name="Young N.D."/>
            <person name="Hall R.S."/>
            <person name="Jex A.R."/>
            <person name="Murali S.C."/>
            <person name="Hughes D.S."/>
            <person name="Lee S.F."/>
            <person name="Perry T."/>
            <person name="Stroehlein A.J."/>
            <person name="Ansell B.R."/>
            <person name="Breugelmans B."/>
            <person name="Hofmann A."/>
            <person name="Qu J."/>
            <person name="Dugan S."/>
            <person name="Lee S.L."/>
            <person name="Chao H."/>
            <person name="Dinh H."/>
            <person name="Han Y."/>
            <person name="Doddapaneni H.V."/>
            <person name="Worley K.C."/>
            <person name="Muzny D.M."/>
            <person name="Ioannidis P."/>
            <person name="Waterhouse R.M."/>
            <person name="Zdobnov E.M."/>
            <person name="James P.J."/>
            <person name="Bagnall N.H."/>
            <person name="Kotze A.C."/>
            <person name="Gibbs R.A."/>
            <person name="Richards S."/>
            <person name="Batterham P."/>
            <person name="Gasser R.B."/>
        </authorList>
    </citation>
    <scope>NUCLEOTIDE SEQUENCE [LARGE SCALE GENOMIC DNA]</scope>
    <source>
        <strain evidence="1 2">LS</strain>
        <tissue evidence="1">Full body</tissue>
    </source>
</reference>
<name>A0A0L0CKT4_LUCCU</name>
<keyword evidence="2" id="KW-1185">Reference proteome</keyword>
<dbReference type="AlphaFoldDB" id="A0A0L0CKT4"/>